<sequence length="173" mass="19159">MSSTTQVSNNLTIAKMSGDPAKGVSICIPRVFANISWYRIKQAFIALNWGYVERVDVVPSGGTKRAFVHFAPGRFTATKVLEALCNGEQVKIVYDEPWFWKISLSRSEKPAEAPERKQQRPTIEFSTNTQRPKRGPGGRKLTIDITPINCPIAARKQEHLVGATVGSGEVTEE</sequence>
<proteinExistence type="predicted"/>
<accession>A0A6C0C697</accession>
<feature type="region of interest" description="Disordered" evidence="1">
    <location>
        <begin position="110"/>
        <end position="141"/>
    </location>
</feature>
<dbReference type="AlphaFoldDB" id="A0A6C0C697"/>
<dbReference type="EMBL" id="MN739337">
    <property type="protein sequence ID" value="QHS99284.1"/>
    <property type="molecule type" value="Genomic_DNA"/>
</dbReference>
<protein>
    <submittedName>
        <fullName evidence="2">Uncharacterized protein</fullName>
    </submittedName>
</protein>
<reference evidence="2" key="1">
    <citation type="journal article" date="2020" name="Nature">
        <title>Giant virus diversity and host interactions through global metagenomics.</title>
        <authorList>
            <person name="Schulz F."/>
            <person name="Roux S."/>
            <person name="Paez-Espino D."/>
            <person name="Jungbluth S."/>
            <person name="Walsh D.A."/>
            <person name="Denef V.J."/>
            <person name="McMahon K.D."/>
            <person name="Konstantinidis K.T."/>
            <person name="Eloe-Fadrosh E.A."/>
            <person name="Kyrpides N.C."/>
            <person name="Woyke T."/>
        </authorList>
    </citation>
    <scope>NUCLEOTIDE SEQUENCE</scope>
    <source>
        <strain evidence="2">GVMAG-M-3300020185-33</strain>
    </source>
</reference>
<name>A0A6C0C697_9ZZZZ</name>
<evidence type="ECO:0000256" key="1">
    <source>
        <dbReference type="SAM" id="MobiDB-lite"/>
    </source>
</evidence>
<evidence type="ECO:0000313" key="2">
    <source>
        <dbReference type="EMBL" id="QHS99284.1"/>
    </source>
</evidence>
<feature type="compositionally biased region" description="Polar residues" evidence="1">
    <location>
        <begin position="120"/>
        <end position="130"/>
    </location>
</feature>
<organism evidence="2">
    <name type="scientific">viral metagenome</name>
    <dbReference type="NCBI Taxonomy" id="1070528"/>
    <lineage>
        <taxon>unclassified sequences</taxon>
        <taxon>metagenomes</taxon>
        <taxon>organismal metagenomes</taxon>
    </lineage>
</organism>